<dbReference type="Gene3D" id="1.10.260.40">
    <property type="entry name" value="lambda repressor-like DNA-binding domains"/>
    <property type="match status" value="1"/>
</dbReference>
<evidence type="ECO:0000313" key="7">
    <source>
        <dbReference type="Proteomes" id="UP000248616"/>
    </source>
</evidence>
<name>A0A2W7CA69_9HYPH</name>
<comment type="caution">
    <text evidence="6">The sequence shown here is derived from an EMBL/GenBank/DDBJ whole genome shotgun (WGS) entry which is preliminary data.</text>
</comment>
<proteinExistence type="predicted"/>
<protein>
    <submittedName>
        <fullName evidence="6">Transcriptional regulator</fullName>
    </submittedName>
</protein>
<evidence type="ECO:0000259" key="5">
    <source>
        <dbReference type="PROSITE" id="PS50943"/>
    </source>
</evidence>
<dbReference type="AlphaFoldDB" id="A0A2W7CA69"/>
<dbReference type="OrthoDB" id="9810578at2"/>
<evidence type="ECO:0000256" key="4">
    <source>
        <dbReference type="SAM" id="MobiDB-lite"/>
    </source>
</evidence>
<evidence type="ECO:0000256" key="1">
    <source>
        <dbReference type="ARBA" id="ARBA00023015"/>
    </source>
</evidence>
<dbReference type="InterPro" id="IPR050807">
    <property type="entry name" value="TransReg_Diox_bact_type"/>
</dbReference>
<evidence type="ECO:0000313" key="6">
    <source>
        <dbReference type="EMBL" id="PZV40140.1"/>
    </source>
</evidence>
<dbReference type="EMBL" id="MZXV01000012">
    <property type="protein sequence ID" value="PZV40140.1"/>
    <property type="molecule type" value="Genomic_DNA"/>
</dbReference>
<dbReference type="Proteomes" id="UP000248616">
    <property type="component" value="Unassembled WGS sequence"/>
</dbReference>
<evidence type="ECO:0000256" key="2">
    <source>
        <dbReference type="ARBA" id="ARBA00023125"/>
    </source>
</evidence>
<dbReference type="Gene3D" id="2.60.120.10">
    <property type="entry name" value="Jelly Rolls"/>
    <property type="match status" value="1"/>
</dbReference>
<dbReference type="GO" id="GO:0003700">
    <property type="term" value="F:DNA-binding transcription factor activity"/>
    <property type="evidence" value="ECO:0007669"/>
    <property type="project" value="TreeGrafter"/>
</dbReference>
<dbReference type="InterPro" id="IPR013096">
    <property type="entry name" value="Cupin_2"/>
</dbReference>
<dbReference type="GO" id="GO:0005829">
    <property type="term" value="C:cytosol"/>
    <property type="evidence" value="ECO:0007669"/>
    <property type="project" value="TreeGrafter"/>
</dbReference>
<dbReference type="PANTHER" id="PTHR46797:SF23">
    <property type="entry name" value="HTH-TYPE TRANSCRIPTIONAL REGULATOR SUTR"/>
    <property type="match status" value="1"/>
</dbReference>
<sequence length="221" mass="23536">MTDIPTPLETEQELGQAIAIRIQDLRRDQKLTLDSLAKLTGLSKGTVVALEQGKANPSIAILCRLAAAFSLSVADLLNDEPSTVPDRPIERSISRTLWTSAKGSKAQLHTSTSGRTMFELWSWVLMPSDVFAADAHSPDTRELLSVTQGSLKVTVGSDEIILNAGESARLVTDQPHSYAAASDVPAHFSMAVLERGGQRVPAPSSQAAASPLAVSQDLADH</sequence>
<dbReference type="InterPro" id="IPR010982">
    <property type="entry name" value="Lambda_DNA-bd_dom_sf"/>
</dbReference>
<keyword evidence="2" id="KW-0238">DNA-binding</keyword>
<accession>A0A2W7CA69</accession>
<keyword evidence="1" id="KW-0805">Transcription regulation</keyword>
<dbReference type="Pfam" id="PF01381">
    <property type="entry name" value="HTH_3"/>
    <property type="match status" value="1"/>
</dbReference>
<dbReference type="Pfam" id="PF07883">
    <property type="entry name" value="Cupin_2"/>
    <property type="match status" value="1"/>
</dbReference>
<dbReference type="SUPFAM" id="SSF47413">
    <property type="entry name" value="lambda repressor-like DNA-binding domains"/>
    <property type="match status" value="1"/>
</dbReference>
<dbReference type="CDD" id="cd00093">
    <property type="entry name" value="HTH_XRE"/>
    <property type="match status" value="1"/>
</dbReference>
<dbReference type="GO" id="GO:0003677">
    <property type="term" value="F:DNA binding"/>
    <property type="evidence" value="ECO:0007669"/>
    <property type="project" value="UniProtKB-KW"/>
</dbReference>
<dbReference type="SUPFAM" id="SSF51182">
    <property type="entry name" value="RmlC-like cupins"/>
    <property type="match status" value="1"/>
</dbReference>
<gene>
    <name evidence="6" type="ORF">B5V02_02420</name>
</gene>
<organism evidence="6 7">
    <name type="scientific">Mesorhizobium kowhaii</name>
    <dbReference type="NCBI Taxonomy" id="1300272"/>
    <lineage>
        <taxon>Bacteria</taxon>
        <taxon>Pseudomonadati</taxon>
        <taxon>Pseudomonadota</taxon>
        <taxon>Alphaproteobacteria</taxon>
        <taxon>Hyphomicrobiales</taxon>
        <taxon>Phyllobacteriaceae</taxon>
        <taxon>Mesorhizobium</taxon>
    </lineage>
</organism>
<dbReference type="InterPro" id="IPR014710">
    <property type="entry name" value="RmlC-like_jellyroll"/>
</dbReference>
<dbReference type="RefSeq" id="WP_111542670.1">
    <property type="nucleotide sequence ID" value="NZ_MZXV01000012.1"/>
</dbReference>
<keyword evidence="3" id="KW-0804">Transcription</keyword>
<dbReference type="SMART" id="SM00530">
    <property type="entry name" value="HTH_XRE"/>
    <property type="match status" value="1"/>
</dbReference>
<dbReference type="PANTHER" id="PTHR46797">
    <property type="entry name" value="HTH-TYPE TRANSCRIPTIONAL REGULATOR"/>
    <property type="match status" value="1"/>
</dbReference>
<evidence type="ECO:0000256" key="3">
    <source>
        <dbReference type="ARBA" id="ARBA00023163"/>
    </source>
</evidence>
<feature type="region of interest" description="Disordered" evidence="4">
    <location>
        <begin position="201"/>
        <end position="221"/>
    </location>
</feature>
<dbReference type="CDD" id="cd02209">
    <property type="entry name" value="cupin_XRE_C"/>
    <property type="match status" value="1"/>
</dbReference>
<dbReference type="InterPro" id="IPR011051">
    <property type="entry name" value="RmlC_Cupin_sf"/>
</dbReference>
<dbReference type="InterPro" id="IPR001387">
    <property type="entry name" value="Cro/C1-type_HTH"/>
</dbReference>
<reference evidence="7" key="1">
    <citation type="submission" date="2017-03" db="EMBL/GenBank/DDBJ databases">
        <authorList>
            <person name="Safronova V.I."/>
            <person name="Sazanova A.L."/>
            <person name="Chirak E.R."/>
        </authorList>
    </citation>
    <scope>NUCLEOTIDE SEQUENCE [LARGE SCALE GENOMIC DNA]</scope>
    <source>
        <strain evidence="7">Ach-343</strain>
    </source>
</reference>
<feature type="domain" description="HTH cro/C1-type" evidence="5">
    <location>
        <begin position="22"/>
        <end position="76"/>
    </location>
</feature>
<dbReference type="PROSITE" id="PS50943">
    <property type="entry name" value="HTH_CROC1"/>
    <property type="match status" value="1"/>
</dbReference>
<keyword evidence="7" id="KW-1185">Reference proteome</keyword>